<dbReference type="PANTHER" id="PTHR45614:SF274">
    <property type="entry name" value="MYB-LIKE DNA-BINDING PROTEIN"/>
    <property type="match status" value="1"/>
</dbReference>
<sequence length="253" mass="29538">MPMVAQAHKKVRAYTKSSRSRKEKRRPWTCKEDESMRKLVEGNGTKQWTVIAEKLNEIFPNATRTGKQCRERWHNHLNPGINKDGWSLDEEITLFSIHAKLGNKWAEISNYLTGRTDNAIKNHFYSTLRKQYRLLKGMDSTKDQLKKHCSHLASSVLIGLKKKHKKREDQEFAKSQEEFFDCFPAMPCSPPDFDEDFSYRDCEFVVHGHQIDLPTPVYPIVYEEAPMEFAWLDSPNLPDEVFLMPLDSLDEKS</sequence>
<dbReference type="FunFam" id="1.10.10.60:FF:000010">
    <property type="entry name" value="Transcriptional activator Myb isoform A"/>
    <property type="match status" value="1"/>
</dbReference>
<dbReference type="GO" id="GO:0000978">
    <property type="term" value="F:RNA polymerase II cis-regulatory region sequence-specific DNA binding"/>
    <property type="evidence" value="ECO:0007669"/>
    <property type="project" value="TreeGrafter"/>
</dbReference>
<dbReference type="PROSITE" id="PS50090">
    <property type="entry name" value="MYB_LIKE"/>
    <property type="match status" value="2"/>
</dbReference>
<proteinExistence type="predicted"/>
<keyword evidence="1" id="KW-0677">Repeat</keyword>
<dbReference type="InterPro" id="IPR001005">
    <property type="entry name" value="SANT/Myb"/>
</dbReference>
<dbReference type="SUPFAM" id="SSF46689">
    <property type="entry name" value="Homeodomain-like"/>
    <property type="match status" value="1"/>
</dbReference>
<dbReference type="GO" id="GO:0000981">
    <property type="term" value="F:DNA-binding transcription factor activity, RNA polymerase II-specific"/>
    <property type="evidence" value="ECO:0007669"/>
    <property type="project" value="TreeGrafter"/>
</dbReference>
<name>A0A1R2BMS5_9CILI</name>
<dbReference type="InterPro" id="IPR017930">
    <property type="entry name" value="Myb_dom"/>
</dbReference>
<feature type="domain" description="Myb-like" evidence="4">
    <location>
        <begin position="20"/>
        <end position="77"/>
    </location>
</feature>
<evidence type="ECO:0000259" key="4">
    <source>
        <dbReference type="PROSITE" id="PS50090"/>
    </source>
</evidence>
<feature type="compositionally biased region" description="Basic residues" evidence="3">
    <location>
        <begin position="7"/>
        <end position="28"/>
    </location>
</feature>
<dbReference type="OrthoDB" id="2143914at2759"/>
<dbReference type="EMBL" id="MPUH01000540">
    <property type="protein sequence ID" value="OMJ78087.1"/>
    <property type="molecule type" value="Genomic_DNA"/>
</dbReference>
<organism evidence="6 7">
    <name type="scientific">Stentor coeruleus</name>
    <dbReference type="NCBI Taxonomy" id="5963"/>
    <lineage>
        <taxon>Eukaryota</taxon>
        <taxon>Sar</taxon>
        <taxon>Alveolata</taxon>
        <taxon>Ciliophora</taxon>
        <taxon>Postciliodesmatophora</taxon>
        <taxon>Heterotrichea</taxon>
        <taxon>Heterotrichida</taxon>
        <taxon>Stentoridae</taxon>
        <taxon>Stentor</taxon>
    </lineage>
</organism>
<feature type="region of interest" description="Disordered" evidence="3">
    <location>
        <begin position="1"/>
        <end position="30"/>
    </location>
</feature>
<dbReference type="SMART" id="SM00717">
    <property type="entry name" value="SANT"/>
    <property type="match status" value="2"/>
</dbReference>
<dbReference type="Pfam" id="PF13921">
    <property type="entry name" value="Myb_DNA-bind_6"/>
    <property type="match status" value="1"/>
</dbReference>
<evidence type="ECO:0000256" key="3">
    <source>
        <dbReference type="SAM" id="MobiDB-lite"/>
    </source>
</evidence>
<evidence type="ECO:0000256" key="1">
    <source>
        <dbReference type="ARBA" id="ARBA00022737"/>
    </source>
</evidence>
<accession>A0A1R2BMS5</accession>
<gene>
    <name evidence="6" type="ORF">SteCoe_22197</name>
</gene>
<dbReference type="AlphaFoldDB" id="A0A1R2BMS5"/>
<dbReference type="Gene3D" id="1.10.10.60">
    <property type="entry name" value="Homeodomain-like"/>
    <property type="match status" value="2"/>
</dbReference>
<dbReference type="Proteomes" id="UP000187209">
    <property type="component" value="Unassembled WGS sequence"/>
</dbReference>
<feature type="domain" description="HTH myb-type" evidence="5">
    <location>
        <begin position="86"/>
        <end position="132"/>
    </location>
</feature>
<dbReference type="PANTHER" id="PTHR45614">
    <property type="entry name" value="MYB PROTEIN-RELATED"/>
    <property type="match status" value="1"/>
</dbReference>
<evidence type="ECO:0000313" key="6">
    <source>
        <dbReference type="EMBL" id="OMJ78087.1"/>
    </source>
</evidence>
<keyword evidence="2" id="KW-0238">DNA-binding</keyword>
<feature type="domain" description="HTH myb-type" evidence="5">
    <location>
        <begin position="20"/>
        <end position="81"/>
    </location>
</feature>
<protein>
    <submittedName>
        <fullName evidence="6">Uncharacterized protein</fullName>
    </submittedName>
</protein>
<dbReference type="PROSITE" id="PS51294">
    <property type="entry name" value="HTH_MYB"/>
    <property type="match status" value="2"/>
</dbReference>
<feature type="domain" description="Myb-like" evidence="4">
    <location>
        <begin position="78"/>
        <end position="128"/>
    </location>
</feature>
<keyword evidence="7" id="KW-1185">Reference proteome</keyword>
<dbReference type="CDD" id="cd00167">
    <property type="entry name" value="SANT"/>
    <property type="match status" value="2"/>
</dbReference>
<evidence type="ECO:0000256" key="2">
    <source>
        <dbReference type="ARBA" id="ARBA00023125"/>
    </source>
</evidence>
<dbReference type="InterPro" id="IPR009057">
    <property type="entry name" value="Homeodomain-like_sf"/>
</dbReference>
<evidence type="ECO:0000259" key="5">
    <source>
        <dbReference type="PROSITE" id="PS51294"/>
    </source>
</evidence>
<comment type="caution">
    <text evidence="6">The sequence shown here is derived from an EMBL/GenBank/DDBJ whole genome shotgun (WGS) entry which is preliminary data.</text>
</comment>
<dbReference type="InterPro" id="IPR050560">
    <property type="entry name" value="MYB_TF"/>
</dbReference>
<dbReference type="GO" id="GO:0005634">
    <property type="term" value="C:nucleus"/>
    <property type="evidence" value="ECO:0007669"/>
    <property type="project" value="TreeGrafter"/>
</dbReference>
<reference evidence="6 7" key="1">
    <citation type="submission" date="2016-11" db="EMBL/GenBank/DDBJ databases">
        <title>The macronuclear genome of Stentor coeruleus: a giant cell with tiny introns.</title>
        <authorList>
            <person name="Slabodnick M."/>
            <person name="Ruby J.G."/>
            <person name="Reiff S.B."/>
            <person name="Swart E.C."/>
            <person name="Gosai S."/>
            <person name="Prabakaran S."/>
            <person name="Witkowska E."/>
            <person name="Larue G.E."/>
            <person name="Fisher S."/>
            <person name="Freeman R.M."/>
            <person name="Gunawardena J."/>
            <person name="Chu W."/>
            <person name="Stover N.A."/>
            <person name="Gregory B.D."/>
            <person name="Nowacki M."/>
            <person name="Derisi J."/>
            <person name="Roy S.W."/>
            <person name="Marshall W.F."/>
            <person name="Sood P."/>
        </authorList>
    </citation>
    <scope>NUCLEOTIDE SEQUENCE [LARGE SCALE GENOMIC DNA]</scope>
    <source>
        <strain evidence="6">WM001</strain>
    </source>
</reference>
<evidence type="ECO:0000313" key="7">
    <source>
        <dbReference type="Proteomes" id="UP000187209"/>
    </source>
</evidence>